<feature type="compositionally biased region" description="Basic and acidic residues" evidence="1">
    <location>
        <begin position="86"/>
        <end position="122"/>
    </location>
</feature>
<accession>V4STQ1</accession>
<dbReference type="Gene3D" id="3.30.1490.40">
    <property type="match status" value="1"/>
</dbReference>
<organism evidence="3 4">
    <name type="scientific">Citrus clementina</name>
    <name type="common">Clementine</name>
    <name type="synonym">Citrus deliciosa x Citrus sinensis</name>
    <dbReference type="NCBI Taxonomy" id="85681"/>
    <lineage>
        <taxon>Eukaryota</taxon>
        <taxon>Viridiplantae</taxon>
        <taxon>Streptophyta</taxon>
        <taxon>Embryophyta</taxon>
        <taxon>Tracheophyta</taxon>
        <taxon>Spermatophyta</taxon>
        <taxon>Magnoliopsida</taxon>
        <taxon>eudicotyledons</taxon>
        <taxon>Gunneridae</taxon>
        <taxon>Pentapetalae</taxon>
        <taxon>rosids</taxon>
        <taxon>malvids</taxon>
        <taxon>Sapindales</taxon>
        <taxon>Rutaceae</taxon>
        <taxon>Aurantioideae</taxon>
        <taxon>Citrus</taxon>
    </lineage>
</organism>
<feature type="compositionally biased region" description="Low complexity" evidence="1">
    <location>
        <begin position="1245"/>
        <end position="1256"/>
    </location>
</feature>
<dbReference type="InterPro" id="IPR003169">
    <property type="entry name" value="GYF"/>
</dbReference>
<sequence length="1573" mass="175191">MAEGKFDLPDDLLPSKPSDHPWTPKGDASGRNEDKVHLGSLDVTKDQLVSESSIPLSPQWLYAKPSESKDVRGPTSVSLGSSSDPNQKESWRVEGSEEKKDWRRSAADGEISRRWREEERETGLLGGRRDRRKTDRRVDNVLARDSIDSRTLPSSDRWHDNPRRDSKWSSRWGPEDKEKESRNEKRIDVEKDKDDAHTDSQSFVSSNRSASERDPDTRDKWRPRHRMEVHSGGSTSYRAAPGFGIERGRVESSNLGFTMGRGRSNVIGRGTSAGPIGALQSESIPGKPTLSADTFCYPRAKLLDIYRRQKNDPSFTTMPDGMEELSPLTHAHVIKPMAFVTPDPEEEVVLSDVWQGKITSSGVVYNSFRQGRSTDYVSGSEGLESTEIKQKVLPDEIVDTFQEAGNFDACQEPIHEEHKITTKNLGLESNGKALTLAKSNGVRTAKDFDASSHNIGEDWQMLDSAFNKYHQFENTESAASFDIRPKLHDESSSLLVTASSEQKQGTDAPQLGSNVTMKELERAAPPEQLVLYYIDPQGATQGPFLGADIISWFEQGFFGIDLPVRLADAPEGTPFQDLVEVMPHLKAKDMNVSTSDPNSELELGAFGGSMEASLPTASAVNNGMSQPFSEFNGISAQNIQTRLSEPEAPLQLPRSEGQSIQDLLAQDEEILFPGRPGNAGYPIVKSSGSFHEPVVQPSQPMDLTESGMQNQNDNRMHPIGLLWSELEATQTRPTSVPSSAGRATPFSAMADPALAADTWSDIYRKNTLADPNVYQDPMAAHHMRHVEQESNNFDLAEQLLSKQLQQQQLQQRNMFSSHAHLNESVLEQVPNQNVIHQQQLANHPAADLEHLLTLHLQQQQQQQQLQLQHHQMQQQQQLHQQKLLLERQQSQARQVLLEQLLHNQMPDPGLGQSHIDPIRANNALDQALLEQHLLHELQQRSHHPQKHFVPSLDQLIQMKFGQAIQQEHHRDLMELMSRSPHGQMQALEHQILLQEQMRARQLSMGLRQRANVPADRHIDPLWQVDESDQLLRTHSGAHSSGFSPLDVYQQQQRPPHEEQLVNLERNLSLQEQLRQGIFEPGSLPFERSISLPAGAPRMNLDTANAMSHPHGLDLQVLNPHMQPAGQVGSFNSGIHPHNHHHPLVPNQPNISHLDAIDCHWSESNGQLANEWMESRIQQLHINAEQQRREPEVKMTSENPSLWMSDGSHDEKSRQLLMELLHKKSGHQPSESLDMNMNGVSLGRRSPSGVYSGSTSSDHPFSMLSDREAGPNSSFAVGSYGSNSSEPQQAYVADKQAGSLESNEKLRLRSESGVFSEAELLFRNINESAQSVYKESNMIHQSFLTKELSELEGRKRGSKSEDMTKGSVFEVQDGIAKQAGLAALDRVDTLGRHTSEAASSEAGFYDSFAEDFVKNQSAVASRRIQDSVLLRRPSVSRTLSSQEGLHDVNSNPVIRGKHSSSSADGSQDPGGNSVSQVSDMASGKKEISFRRTSSCSDSDSSEPLFIDMLKSNTKKNFMPETHTTVGMTDSTDGMQGGRGGKKKGKKGRQIDPALLGFKVTSNRIMMGEIQRLDD</sequence>
<dbReference type="PROSITE" id="PS50829">
    <property type="entry name" value="GYF"/>
    <property type="match status" value="1"/>
</dbReference>
<evidence type="ECO:0000256" key="1">
    <source>
        <dbReference type="SAM" id="MobiDB-lite"/>
    </source>
</evidence>
<dbReference type="OrthoDB" id="6415790at2759"/>
<feature type="region of interest" description="Disordered" evidence="1">
    <location>
        <begin position="1224"/>
        <end position="1298"/>
    </location>
</feature>
<dbReference type="KEGG" id="cic:CICLE_v10030493mg"/>
<gene>
    <name evidence="3" type="ORF">CICLE_v10030493mg</name>
</gene>
<dbReference type="SMART" id="SM00444">
    <property type="entry name" value="GYF"/>
    <property type="match status" value="1"/>
</dbReference>
<proteinExistence type="predicted"/>
<feature type="region of interest" description="Disordered" evidence="1">
    <location>
        <begin position="1518"/>
        <end position="1550"/>
    </location>
</feature>
<evidence type="ECO:0000259" key="2">
    <source>
        <dbReference type="PROSITE" id="PS50829"/>
    </source>
</evidence>
<feature type="compositionally biased region" description="Basic and acidic residues" evidence="1">
    <location>
        <begin position="210"/>
        <end position="220"/>
    </location>
</feature>
<feature type="compositionally biased region" description="Polar residues" evidence="1">
    <location>
        <begin position="75"/>
        <end position="85"/>
    </location>
</feature>
<feature type="compositionally biased region" description="Polar residues" evidence="1">
    <location>
        <begin position="1518"/>
        <end position="1532"/>
    </location>
</feature>
<name>V4STQ1_CITCL</name>
<feature type="compositionally biased region" description="Polar residues" evidence="1">
    <location>
        <begin position="1226"/>
        <end position="1238"/>
    </location>
</feature>
<dbReference type="Pfam" id="PF02213">
    <property type="entry name" value="GYF"/>
    <property type="match status" value="1"/>
</dbReference>
<feature type="compositionally biased region" description="Basic and acidic residues" evidence="1">
    <location>
        <begin position="28"/>
        <end position="37"/>
    </location>
</feature>
<dbReference type="EMBL" id="KI536726">
    <property type="protein sequence ID" value="ESR51208.1"/>
    <property type="molecule type" value="Genomic_DNA"/>
</dbReference>
<evidence type="ECO:0000313" key="3">
    <source>
        <dbReference type="EMBL" id="ESR51208.1"/>
    </source>
</evidence>
<feature type="compositionally biased region" description="Basic and acidic residues" evidence="1">
    <location>
        <begin position="156"/>
        <end position="198"/>
    </location>
</feature>
<dbReference type="SUPFAM" id="SSF55277">
    <property type="entry name" value="GYF domain"/>
    <property type="match status" value="1"/>
</dbReference>
<dbReference type="Gramene" id="ESR51208">
    <property type="protein sequence ID" value="ESR51208"/>
    <property type="gene ID" value="CICLE_v10030493mg"/>
</dbReference>
<dbReference type="InterPro" id="IPR035445">
    <property type="entry name" value="GYF-like_dom_sf"/>
</dbReference>
<dbReference type="PANTHER" id="PTHR46992:SF4">
    <property type="entry name" value="GYF DOMAIN-CONTAINING PROTEIN"/>
    <property type="match status" value="1"/>
</dbReference>
<feature type="compositionally biased region" description="Polar residues" evidence="1">
    <location>
        <begin position="1458"/>
        <end position="1478"/>
    </location>
</feature>
<keyword evidence="4" id="KW-1185">Reference proteome</keyword>
<feature type="domain" description="GYF" evidence="2">
    <location>
        <begin position="528"/>
        <end position="579"/>
    </location>
</feature>
<protein>
    <recommendedName>
        <fullName evidence="2">GYF domain-containing protein</fullName>
    </recommendedName>
</protein>
<feature type="compositionally biased region" description="Polar residues" evidence="1">
    <location>
        <begin position="47"/>
        <end position="56"/>
    </location>
</feature>
<evidence type="ECO:0000313" key="4">
    <source>
        <dbReference type="Proteomes" id="UP000030687"/>
    </source>
</evidence>
<feature type="compositionally biased region" description="Polar residues" evidence="1">
    <location>
        <begin position="1270"/>
        <end position="1287"/>
    </location>
</feature>
<feature type="compositionally biased region" description="Polar residues" evidence="1">
    <location>
        <begin position="1434"/>
        <end position="1451"/>
    </location>
</feature>
<dbReference type="PANTHER" id="PTHR46992">
    <property type="entry name" value="GYF DOMAIN-CONTAINING PROTEIN"/>
    <property type="match status" value="1"/>
</dbReference>
<dbReference type="Proteomes" id="UP000030687">
    <property type="component" value="Unassembled WGS sequence"/>
</dbReference>
<dbReference type="CDD" id="cd00072">
    <property type="entry name" value="GYF"/>
    <property type="match status" value="1"/>
</dbReference>
<feature type="compositionally biased region" description="Polar residues" evidence="1">
    <location>
        <begin position="199"/>
        <end position="209"/>
    </location>
</feature>
<feature type="compositionally biased region" description="Polar residues" evidence="1">
    <location>
        <begin position="1034"/>
        <end position="1053"/>
    </location>
</feature>
<feature type="region of interest" description="Disordered" evidence="1">
    <location>
        <begin position="1434"/>
        <end position="1501"/>
    </location>
</feature>
<reference evidence="3 4" key="1">
    <citation type="submission" date="2013-10" db="EMBL/GenBank/DDBJ databases">
        <authorList>
            <consortium name="International Citrus Genome Consortium"/>
            <person name="Jenkins J."/>
            <person name="Schmutz J."/>
            <person name="Prochnik S."/>
            <person name="Rokhsar D."/>
            <person name="Gmitter F."/>
            <person name="Ollitrault P."/>
            <person name="Machado M."/>
            <person name="Talon M."/>
            <person name="Wincker P."/>
            <person name="Jaillon O."/>
            <person name="Morgante M."/>
        </authorList>
    </citation>
    <scope>NUCLEOTIDE SEQUENCE</scope>
    <source>
        <strain evidence="4">cv. Clemenules</strain>
    </source>
</reference>
<feature type="region of interest" description="Disordered" evidence="1">
    <location>
        <begin position="1"/>
        <end position="241"/>
    </location>
</feature>
<feature type="region of interest" description="Disordered" evidence="1">
    <location>
        <begin position="1034"/>
        <end position="1056"/>
    </location>
</feature>